<reference evidence="2 3" key="1">
    <citation type="submission" date="2020-08" db="EMBL/GenBank/DDBJ databases">
        <title>Genomic Encyclopedia of Type Strains, Phase IV (KMG-V): Genome sequencing to study the core and pangenomes of soil and plant-associated prokaryotes.</title>
        <authorList>
            <person name="Whitman W."/>
        </authorList>
    </citation>
    <scope>NUCLEOTIDE SEQUENCE [LARGE SCALE GENOMIC DNA]</scope>
    <source>
        <strain evidence="2 3">SEMIA 4089</strain>
    </source>
</reference>
<gene>
    <name evidence="2" type="ORF">GGD57_002469</name>
</gene>
<dbReference type="InterPro" id="IPR006680">
    <property type="entry name" value="Amidohydro-rel"/>
</dbReference>
<dbReference type="SUPFAM" id="SSF51556">
    <property type="entry name" value="Metallo-dependent hydrolases"/>
    <property type="match status" value="1"/>
</dbReference>
<evidence type="ECO:0000313" key="2">
    <source>
        <dbReference type="EMBL" id="MBB4235895.1"/>
    </source>
</evidence>
<dbReference type="GO" id="GO:0016787">
    <property type="term" value="F:hydrolase activity"/>
    <property type="evidence" value="ECO:0007669"/>
    <property type="project" value="UniProtKB-KW"/>
</dbReference>
<evidence type="ECO:0000259" key="1">
    <source>
        <dbReference type="Pfam" id="PF04909"/>
    </source>
</evidence>
<dbReference type="InterPro" id="IPR032466">
    <property type="entry name" value="Metal_Hydrolase"/>
</dbReference>
<dbReference type="PANTHER" id="PTHR35563">
    <property type="entry name" value="BARREL METAL-DEPENDENT HYDROLASE, PUTATIVE (AFU_ORTHOLOGUE AFUA_1G16240)-RELATED"/>
    <property type="match status" value="1"/>
</dbReference>
<dbReference type="Proteomes" id="UP000540909">
    <property type="component" value="Unassembled WGS sequence"/>
</dbReference>
<dbReference type="Pfam" id="PF04909">
    <property type="entry name" value="Amidohydro_2"/>
    <property type="match status" value="1"/>
</dbReference>
<accession>A0A7W6R328</accession>
<dbReference type="AlphaFoldDB" id="A0A7W6R328"/>
<dbReference type="RefSeq" id="WP_184469948.1">
    <property type="nucleotide sequence ID" value="NZ_JACIFY010000007.1"/>
</dbReference>
<comment type="caution">
    <text evidence="2">The sequence shown here is derived from an EMBL/GenBank/DDBJ whole genome shotgun (WGS) entry which is preliminary data.</text>
</comment>
<dbReference type="EMBL" id="JACIFY010000007">
    <property type="protein sequence ID" value="MBB4235895.1"/>
    <property type="molecule type" value="Genomic_DNA"/>
</dbReference>
<evidence type="ECO:0000313" key="3">
    <source>
        <dbReference type="Proteomes" id="UP000540909"/>
    </source>
</evidence>
<feature type="domain" description="Amidohydrolase-related" evidence="1">
    <location>
        <begin position="9"/>
        <end position="278"/>
    </location>
</feature>
<keyword evidence="2" id="KW-0378">Hydrolase</keyword>
<dbReference type="Gene3D" id="3.20.20.140">
    <property type="entry name" value="Metal-dependent hydrolases"/>
    <property type="match status" value="1"/>
</dbReference>
<proteinExistence type="predicted"/>
<name>A0A7W6R328_9HYPH</name>
<sequence length="279" mass="30941">MPDNQDLIWDCHVHVFGDPLQFPLDHSRIYTPGLANAETLRSFRAQHGIGRTVVVQPSVYGNDNSCLLDTLAWFDGGARGIVSLKPDVDRSVLLEYQAAGVRGVRLNLETTAHKDDPGIARRRLEEAAAQIEGLGWHIQIYTNLAVIASIGEAISSLPLPVVVDHFGLARAEHGLKQPGFCELTDLVRRGTYVKLSLADRLAQSPDRMKPFAKQLIDANPERVLWGSDWPHSRRGNSVEEVAPFGIVDDALSLNLIKEWCDTDQQIRLTLNVNPSRLFA</sequence>
<dbReference type="PANTHER" id="PTHR35563:SF2">
    <property type="entry name" value="BARREL METAL-DEPENDENT HYDROLASE, PUTATIVE (AFU_ORTHOLOGUE AFUA_1G16240)-RELATED"/>
    <property type="match status" value="1"/>
</dbReference>
<dbReference type="InterPro" id="IPR052358">
    <property type="entry name" value="Aro_Compnd_Degr_Hydrolases"/>
</dbReference>
<organism evidence="2 3">
    <name type="scientific">Rhizobium esperanzae</name>
    <dbReference type="NCBI Taxonomy" id="1967781"/>
    <lineage>
        <taxon>Bacteria</taxon>
        <taxon>Pseudomonadati</taxon>
        <taxon>Pseudomonadota</taxon>
        <taxon>Alphaproteobacteria</taxon>
        <taxon>Hyphomicrobiales</taxon>
        <taxon>Rhizobiaceae</taxon>
        <taxon>Rhizobium/Agrobacterium group</taxon>
        <taxon>Rhizobium</taxon>
    </lineage>
</organism>
<protein>
    <submittedName>
        <fullName evidence="2">Putative TIM-barrel fold metal-dependent hydrolase</fullName>
    </submittedName>
</protein>